<evidence type="ECO:0000313" key="1">
    <source>
        <dbReference type="EMBL" id="MPC09304.1"/>
    </source>
</evidence>
<dbReference type="SUPFAM" id="SSF47781">
    <property type="entry name" value="RuvA domain 2-like"/>
    <property type="match status" value="1"/>
</dbReference>
<gene>
    <name evidence="1" type="primary">KIF22</name>
    <name evidence="1" type="ORF">E2C01_001912</name>
</gene>
<comment type="caution">
    <text evidence="1">The sequence shown here is derived from an EMBL/GenBank/DDBJ whole genome shotgun (WGS) entry which is preliminary data.</text>
</comment>
<proteinExistence type="predicted"/>
<protein>
    <submittedName>
        <fullName evidence="1">Kinesin-like protein KIF22</fullName>
    </submittedName>
</protein>
<dbReference type="InterPro" id="IPR010994">
    <property type="entry name" value="RuvA_2-like"/>
</dbReference>
<evidence type="ECO:0000313" key="2">
    <source>
        <dbReference type="Proteomes" id="UP000324222"/>
    </source>
</evidence>
<dbReference type="Proteomes" id="UP000324222">
    <property type="component" value="Unassembled WGS sequence"/>
</dbReference>
<dbReference type="EMBL" id="VSRR010000063">
    <property type="protein sequence ID" value="MPC09304.1"/>
    <property type="molecule type" value="Genomic_DNA"/>
</dbReference>
<organism evidence="1 2">
    <name type="scientific">Portunus trituberculatus</name>
    <name type="common">Swimming crab</name>
    <name type="synonym">Neptunus trituberculatus</name>
    <dbReference type="NCBI Taxonomy" id="210409"/>
    <lineage>
        <taxon>Eukaryota</taxon>
        <taxon>Metazoa</taxon>
        <taxon>Ecdysozoa</taxon>
        <taxon>Arthropoda</taxon>
        <taxon>Crustacea</taxon>
        <taxon>Multicrustacea</taxon>
        <taxon>Malacostraca</taxon>
        <taxon>Eumalacostraca</taxon>
        <taxon>Eucarida</taxon>
        <taxon>Decapoda</taxon>
        <taxon>Pleocyemata</taxon>
        <taxon>Brachyura</taxon>
        <taxon>Eubrachyura</taxon>
        <taxon>Portunoidea</taxon>
        <taxon>Portunidae</taxon>
        <taxon>Portuninae</taxon>
        <taxon>Portunus</taxon>
    </lineage>
</organism>
<reference evidence="1 2" key="1">
    <citation type="submission" date="2019-05" db="EMBL/GenBank/DDBJ databases">
        <title>Another draft genome of Portunus trituberculatus and its Hox gene families provides insights of decapod evolution.</title>
        <authorList>
            <person name="Jeong J.-H."/>
            <person name="Song I."/>
            <person name="Kim S."/>
            <person name="Choi T."/>
            <person name="Kim D."/>
            <person name="Ryu S."/>
            <person name="Kim W."/>
        </authorList>
    </citation>
    <scope>NUCLEOTIDE SEQUENCE [LARGE SCALE GENOMIC DNA]</scope>
    <source>
        <tissue evidence="1">Muscle</tissue>
    </source>
</reference>
<name>A0A5B7CKQ5_PORTR</name>
<dbReference type="AlphaFoldDB" id="A0A5B7CKQ5"/>
<sequence>MASPRLQEEHNDSILNILNTGTLRQLQQLPTVGPKTAMVISNYRKLYGKLNSMDELERVPGLIKNFYTRFTKASINF</sequence>
<accession>A0A5B7CKQ5</accession>
<dbReference type="Gene3D" id="1.10.150.280">
    <property type="entry name" value="AF1531-like domain"/>
    <property type="match status" value="1"/>
</dbReference>
<keyword evidence="2" id="KW-1185">Reference proteome</keyword>
<dbReference type="Pfam" id="PF12836">
    <property type="entry name" value="HHH_3"/>
    <property type="match status" value="1"/>
</dbReference>